<name>A0A1H3N1N6_9PSEU</name>
<evidence type="ECO:0000259" key="5">
    <source>
        <dbReference type="PROSITE" id="PS51918"/>
    </source>
</evidence>
<dbReference type="CDD" id="cd01335">
    <property type="entry name" value="Radical_SAM"/>
    <property type="match status" value="1"/>
</dbReference>
<keyword evidence="3" id="KW-0408">Iron</keyword>
<dbReference type="PROSITE" id="PS51918">
    <property type="entry name" value="RADICAL_SAM"/>
    <property type="match status" value="1"/>
</dbReference>
<dbReference type="InterPro" id="IPR007197">
    <property type="entry name" value="rSAM"/>
</dbReference>
<dbReference type="OrthoDB" id="9782387at2"/>
<dbReference type="Gene3D" id="3.20.20.70">
    <property type="entry name" value="Aldolase class I"/>
    <property type="match status" value="1"/>
</dbReference>
<dbReference type="GO" id="GO:0051536">
    <property type="term" value="F:iron-sulfur cluster binding"/>
    <property type="evidence" value="ECO:0007669"/>
    <property type="project" value="UniProtKB-KW"/>
</dbReference>
<evidence type="ECO:0000256" key="2">
    <source>
        <dbReference type="ARBA" id="ARBA00022723"/>
    </source>
</evidence>
<dbReference type="Proteomes" id="UP000199515">
    <property type="component" value="Unassembled WGS sequence"/>
</dbReference>
<dbReference type="PANTHER" id="PTHR11228">
    <property type="entry name" value="RADICAL SAM DOMAIN PROTEIN"/>
    <property type="match status" value="1"/>
</dbReference>
<organism evidence="6 7">
    <name type="scientific">Amycolatopsis xylanica</name>
    <dbReference type="NCBI Taxonomy" id="589385"/>
    <lineage>
        <taxon>Bacteria</taxon>
        <taxon>Bacillati</taxon>
        <taxon>Actinomycetota</taxon>
        <taxon>Actinomycetes</taxon>
        <taxon>Pseudonocardiales</taxon>
        <taxon>Pseudonocardiaceae</taxon>
        <taxon>Amycolatopsis</taxon>
    </lineage>
</organism>
<reference evidence="6 7" key="1">
    <citation type="submission" date="2016-10" db="EMBL/GenBank/DDBJ databases">
        <authorList>
            <person name="de Groot N.N."/>
        </authorList>
    </citation>
    <scope>NUCLEOTIDE SEQUENCE [LARGE SCALE GENOMIC DNA]</scope>
    <source>
        <strain evidence="6 7">CPCC 202699</strain>
    </source>
</reference>
<proteinExistence type="predicted"/>
<keyword evidence="1" id="KW-0949">S-adenosyl-L-methionine</keyword>
<dbReference type="PANTHER" id="PTHR11228:SF7">
    <property type="entry name" value="PQQA PEPTIDE CYCLASE"/>
    <property type="match status" value="1"/>
</dbReference>
<dbReference type="InterPro" id="IPR013785">
    <property type="entry name" value="Aldolase_TIM"/>
</dbReference>
<dbReference type="Pfam" id="PF04055">
    <property type="entry name" value="Radical_SAM"/>
    <property type="match status" value="1"/>
</dbReference>
<evidence type="ECO:0000256" key="3">
    <source>
        <dbReference type="ARBA" id="ARBA00023004"/>
    </source>
</evidence>
<dbReference type="SUPFAM" id="SSF102114">
    <property type="entry name" value="Radical SAM enzymes"/>
    <property type="match status" value="1"/>
</dbReference>
<accession>A0A1H3N1N6</accession>
<dbReference type="InterPro" id="IPR058240">
    <property type="entry name" value="rSAM_sf"/>
</dbReference>
<evidence type="ECO:0000256" key="4">
    <source>
        <dbReference type="ARBA" id="ARBA00023014"/>
    </source>
</evidence>
<keyword evidence="7" id="KW-1185">Reference proteome</keyword>
<keyword evidence="2" id="KW-0479">Metal-binding</keyword>
<dbReference type="GO" id="GO:0046872">
    <property type="term" value="F:metal ion binding"/>
    <property type="evidence" value="ECO:0007669"/>
    <property type="project" value="UniProtKB-KW"/>
</dbReference>
<dbReference type="SFLD" id="SFLDS00029">
    <property type="entry name" value="Radical_SAM"/>
    <property type="match status" value="1"/>
</dbReference>
<evidence type="ECO:0000256" key="1">
    <source>
        <dbReference type="ARBA" id="ARBA00022691"/>
    </source>
</evidence>
<dbReference type="RefSeq" id="WP_091294438.1">
    <property type="nucleotide sequence ID" value="NZ_FNON01000007.1"/>
</dbReference>
<dbReference type="GO" id="GO:0003824">
    <property type="term" value="F:catalytic activity"/>
    <property type="evidence" value="ECO:0007669"/>
    <property type="project" value="InterPro"/>
</dbReference>
<dbReference type="InterPro" id="IPR050377">
    <property type="entry name" value="Radical_SAM_PqqE_MftC-like"/>
</dbReference>
<dbReference type="EMBL" id="FNON01000007">
    <property type="protein sequence ID" value="SDY82640.1"/>
    <property type="molecule type" value="Genomic_DNA"/>
</dbReference>
<evidence type="ECO:0000313" key="6">
    <source>
        <dbReference type="EMBL" id="SDY82640.1"/>
    </source>
</evidence>
<dbReference type="AlphaFoldDB" id="A0A1H3N1N6"/>
<dbReference type="SFLD" id="SFLDG01067">
    <property type="entry name" value="SPASM/twitch_domain_containing"/>
    <property type="match status" value="1"/>
</dbReference>
<sequence>MGPNNIIWDVTYACPLRCTHCYSESGRRPSRQLRGDDLLRVADAIIALRPENVVLAGGEPLLVDGIFKVAGRLKNAGIHVIVYTGGWSLRPSMVEDLVRVCDEVTVSVDGATAEVHDRIRGRKGSFDRALAALHLIDAASPGEGFTFGIDSVVVRSNFDDLDLLCSTIPQRFGRLGYLSIGAAIPSGLASRIGFAEHELPTDEQVAALGGAELPRRLQALAPPSVRVSCRDNLDLQMNPAQLAADPDYRPLVVEPDGEVRGMPIYEGTVGNLLTEPGEVLWERSMARWSDPLVTEILSGIRTMREWSEATRRLDYHFASERDRLRIDRRPAFR</sequence>
<evidence type="ECO:0000313" key="7">
    <source>
        <dbReference type="Proteomes" id="UP000199515"/>
    </source>
</evidence>
<feature type="domain" description="Radical SAM core" evidence="5">
    <location>
        <begin position="1"/>
        <end position="224"/>
    </location>
</feature>
<protein>
    <submittedName>
        <fullName evidence="6">Radical SAM superfamily enzyme, MoaA/NifB/PqqE/SkfB family</fullName>
    </submittedName>
</protein>
<gene>
    <name evidence="6" type="ORF">SAMN05421504_10788</name>
</gene>
<keyword evidence="4" id="KW-0411">Iron-sulfur</keyword>
<dbReference type="STRING" id="589385.SAMN05421504_10788"/>